<dbReference type="InterPro" id="IPR043186">
    <property type="entry name" value="Str14"/>
</dbReference>
<dbReference type="Pfam" id="PF00581">
    <property type="entry name" value="Rhodanese"/>
    <property type="match status" value="1"/>
</dbReference>
<dbReference type="Proteomes" id="UP000612055">
    <property type="component" value="Unassembled WGS sequence"/>
</dbReference>
<sequence>MLAQRNTLTARPARATSQRARVVARATPNKSLPKEFPRWPEMWQYLKDKQVPSISAEEAQARIASGEWVLVDCRLTEQHQKGTPQGALSAPLYETIGFNNVDTRRVFKALFYMANGVSPVDPNPLFLDQIEEIAKGKGVITMCEAGGTLKPSVNFPCGKPSRSLQAAYLALSGGALDKVAHLDRGVFGWFKAGLPIQGEYKPEIGRTPMAADEPVVPAGARK</sequence>
<evidence type="ECO:0000313" key="2">
    <source>
        <dbReference type="EMBL" id="KAG2499656.1"/>
    </source>
</evidence>
<organism evidence="2 3">
    <name type="scientific">Edaphochlamys debaryana</name>
    <dbReference type="NCBI Taxonomy" id="47281"/>
    <lineage>
        <taxon>Eukaryota</taxon>
        <taxon>Viridiplantae</taxon>
        <taxon>Chlorophyta</taxon>
        <taxon>core chlorophytes</taxon>
        <taxon>Chlorophyceae</taxon>
        <taxon>CS clade</taxon>
        <taxon>Chlamydomonadales</taxon>
        <taxon>Chlamydomonadales incertae sedis</taxon>
        <taxon>Edaphochlamys</taxon>
    </lineage>
</organism>
<dbReference type="GO" id="GO:0009507">
    <property type="term" value="C:chloroplast"/>
    <property type="evidence" value="ECO:0007669"/>
    <property type="project" value="TreeGrafter"/>
</dbReference>
<feature type="domain" description="Rhodanese" evidence="1">
    <location>
        <begin position="64"/>
        <end position="198"/>
    </location>
</feature>
<dbReference type="InterPro" id="IPR001763">
    <property type="entry name" value="Rhodanese-like_dom"/>
</dbReference>
<gene>
    <name evidence="2" type="ORF">HYH03_002594</name>
</gene>
<protein>
    <recommendedName>
        <fullName evidence="1">Rhodanese domain-containing protein</fullName>
    </recommendedName>
</protein>
<proteinExistence type="predicted"/>
<dbReference type="Gene3D" id="3.40.250.10">
    <property type="entry name" value="Rhodanese-like domain"/>
    <property type="match status" value="1"/>
</dbReference>
<reference evidence="2" key="1">
    <citation type="journal article" date="2020" name="bioRxiv">
        <title>Comparative genomics of Chlamydomonas.</title>
        <authorList>
            <person name="Craig R.J."/>
            <person name="Hasan A.R."/>
            <person name="Ness R.W."/>
            <person name="Keightley P.D."/>
        </authorList>
    </citation>
    <scope>NUCLEOTIDE SEQUENCE</scope>
    <source>
        <strain evidence="2">CCAP 11/70</strain>
    </source>
</reference>
<dbReference type="EMBL" id="JAEHOE010000006">
    <property type="protein sequence ID" value="KAG2499656.1"/>
    <property type="molecule type" value="Genomic_DNA"/>
</dbReference>
<dbReference type="SUPFAM" id="SSF52821">
    <property type="entry name" value="Rhodanese/Cell cycle control phosphatase"/>
    <property type="match status" value="1"/>
</dbReference>
<comment type="caution">
    <text evidence="2">The sequence shown here is derived from an EMBL/GenBank/DDBJ whole genome shotgun (WGS) entry which is preliminary data.</text>
</comment>
<evidence type="ECO:0000313" key="3">
    <source>
        <dbReference type="Proteomes" id="UP000612055"/>
    </source>
</evidence>
<dbReference type="SMART" id="SM00450">
    <property type="entry name" value="RHOD"/>
    <property type="match status" value="1"/>
</dbReference>
<keyword evidence="3" id="KW-1185">Reference proteome</keyword>
<dbReference type="PROSITE" id="PS50206">
    <property type="entry name" value="RHODANESE_3"/>
    <property type="match status" value="1"/>
</dbReference>
<dbReference type="AlphaFoldDB" id="A0A835YEY1"/>
<dbReference type="OrthoDB" id="496335at2759"/>
<dbReference type="PANTHER" id="PTHR44920:SF2">
    <property type="entry name" value="RHODANESE DOMAIN-CONTAINING PROTEIN"/>
    <property type="match status" value="1"/>
</dbReference>
<dbReference type="PANTHER" id="PTHR44920">
    <property type="entry name" value="RHODANESE-LIKE DOMAIN-CONTAINING PROTEIN 14, CHLOROPLASTIC-RELATED"/>
    <property type="match status" value="1"/>
</dbReference>
<dbReference type="InterPro" id="IPR036873">
    <property type="entry name" value="Rhodanese-like_dom_sf"/>
</dbReference>
<evidence type="ECO:0000259" key="1">
    <source>
        <dbReference type="PROSITE" id="PS50206"/>
    </source>
</evidence>
<name>A0A835YEY1_9CHLO</name>
<accession>A0A835YEY1</accession>